<sequence>MESQAADKKNGEPDLVFGSEESGIVTSEPLNIDPSIEKSIVRMLDFRLLPVLSLMYFFNSLDRSNLGNAKTDGIDTDLHLQGNQYSIILAVFNVTFSLFDLPANLLLKKFSGKVMLPVMMLCWGSITLVQCAVHNFAGLLVCRLLMGCFEAGFMAGVIFYLTQFYKRNEIAFRLSIFYGTVTIAGAFSGLISFGVFQIKHHLRGWQYLFLLEGSCTVIVASFAAWFLPLSGSQCHWFNEDQSRVAKQRLLQDGSVKTGDELDLRVALTGLLDWRVAVWAISCFCYGIAQTSVSNFLPQMVALLGYSTVKTNLYTVAPYAVGTVVLWLVCKSSDHFRERSLHLAGSLMATFVGYIILISVNPEDNKKVGYFATFLLCCGAFSPSALFHSWYTNNVTVESQRAALAGFLAGAANCAGIPSSLSFKEDTAPRYMPALIVNCVFLLIGVIVIVCLGLWFRYDNNRRNKLQGVNITAADIATEALSDGWKDPNWRWTP</sequence>
<keyword evidence="5 7" id="KW-1133">Transmembrane helix</keyword>
<comment type="subcellular location">
    <subcellularLocation>
        <location evidence="1">Membrane</location>
        <topology evidence="1">Multi-pass membrane protein</topology>
    </subcellularLocation>
</comment>
<feature type="transmembrane region" description="Helical" evidence="7">
    <location>
        <begin position="273"/>
        <end position="292"/>
    </location>
</feature>
<dbReference type="EMBL" id="MVGC01000049">
    <property type="protein sequence ID" value="RJE25372.1"/>
    <property type="molecule type" value="Genomic_DNA"/>
</dbReference>
<evidence type="ECO:0000259" key="8">
    <source>
        <dbReference type="PROSITE" id="PS50850"/>
    </source>
</evidence>
<feature type="transmembrane region" description="Helical" evidence="7">
    <location>
        <begin position="312"/>
        <end position="328"/>
    </location>
</feature>
<evidence type="ECO:0000313" key="9">
    <source>
        <dbReference type="EMBL" id="RJE25372.1"/>
    </source>
</evidence>
<dbReference type="InterPro" id="IPR020846">
    <property type="entry name" value="MFS_dom"/>
</dbReference>
<keyword evidence="6 7" id="KW-0472">Membrane</keyword>
<dbReference type="InterPro" id="IPR011701">
    <property type="entry name" value="MFS"/>
</dbReference>
<dbReference type="AlphaFoldDB" id="A0A3A2ZQE9"/>
<feature type="transmembrane region" description="Helical" evidence="7">
    <location>
        <begin position="340"/>
        <end position="361"/>
    </location>
</feature>
<dbReference type="GO" id="GO:0016020">
    <property type="term" value="C:membrane"/>
    <property type="evidence" value="ECO:0007669"/>
    <property type="project" value="UniProtKB-SubCell"/>
</dbReference>
<comment type="similarity">
    <text evidence="2">Belongs to the major facilitator superfamily.</text>
</comment>
<proteinExistence type="inferred from homology"/>
<dbReference type="PANTHER" id="PTHR43791">
    <property type="entry name" value="PERMEASE-RELATED"/>
    <property type="match status" value="1"/>
</dbReference>
<evidence type="ECO:0000256" key="2">
    <source>
        <dbReference type="ARBA" id="ARBA00008335"/>
    </source>
</evidence>
<evidence type="ECO:0000256" key="1">
    <source>
        <dbReference type="ARBA" id="ARBA00004141"/>
    </source>
</evidence>
<comment type="caution">
    <text evidence="9">The sequence shown here is derived from an EMBL/GenBank/DDBJ whole genome shotgun (WGS) entry which is preliminary data.</text>
</comment>
<feature type="transmembrane region" description="Helical" evidence="7">
    <location>
        <begin position="367"/>
        <end position="390"/>
    </location>
</feature>
<protein>
    <submittedName>
        <fullName evidence="9">Major Facilitator Superfamily</fullName>
    </submittedName>
</protein>
<dbReference type="OrthoDB" id="2985014at2759"/>
<feature type="transmembrane region" description="Helical" evidence="7">
    <location>
        <begin position="434"/>
        <end position="455"/>
    </location>
</feature>
<feature type="transmembrane region" description="Helical" evidence="7">
    <location>
        <begin position="204"/>
        <end position="227"/>
    </location>
</feature>
<feature type="transmembrane region" description="Helical" evidence="7">
    <location>
        <begin position="402"/>
        <end position="422"/>
    </location>
</feature>
<feature type="transmembrane region" description="Helical" evidence="7">
    <location>
        <begin position="85"/>
        <end position="107"/>
    </location>
</feature>
<dbReference type="Proteomes" id="UP000266188">
    <property type="component" value="Unassembled WGS sequence"/>
</dbReference>
<dbReference type="InterPro" id="IPR036259">
    <property type="entry name" value="MFS_trans_sf"/>
</dbReference>
<accession>A0A3A2ZQE9</accession>
<evidence type="ECO:0000256" key="3">
    <source>
        <dbReference type="ARBA" id="ARBA00022448"/>
    </source>
</evidence>
<feature type="transmembrane region" description="Helical" evidence="7">
    <location>
        <begin position="114"/>
        <end position="137"/>
    </location>
</feature>
<keyword evidence="4 7" id="KW-0812">Transmembrane</keyword>
<evidence type="ECO:0000313" key="10">
    <source>
        <dbReference type="Proteomes" id="UP000266188"/>
    </source>
</evidence>
<feature type="transmembrane region" description="Helical" evidence="7">
    <location>
        <begin position="143"/>
        <end position="162"/>
    </location>
</feature>
<dbReference type="FunFam" id="1.20.1250.20:FF:000188">
    <property type="entry name" value="MFS general substrate transporter"/>
    <property type="match status" value="1"/>
</dbReference>
<evidence type="ECO:0000256" key="5">
    <source>
        <dbReference type="ARBA" id="ARBA00022989"/>
    </source>
</evidence>
<gene>
    <name evidence="9" type="ORF">PHISCL_02263</name>
</gene>
<dbReference type="FunFam" id="1.20.1250.20:FF:000013">
    <property type="entry name" value="MFS general substrate transporter"/>
    <property type="match status" value="1"/>
</dbReference>
<reference evidence="10" key="1">
    <citation type="submission" date="2017-02" db="EMBL/GenBank/DDBJ databases">
        <authorList>
            <person name="Tafer H."/>
            <person name="Lopandic K."/>
        </authorList>
    </citation>
    <scope>NUCLEOTIDE SEQUENCE [LARGE SCALE GENOMIC DNA]</scope>
    <source>
        <strain evidence="10">CBS 366.77</strain>
    </source>
</reference>
<dbReference type="PROSITE" id="PS50850">
    <property type="entry name" value="MFS"/>
    <property type="match status" value="1"/>
</dbReference>
<dbReference type="GO" id="GO:0022857">
    <property type="term" value="F:transmembrane transporter activity"/>
    <property type="evidence" value="ECO:0007669"/>
    <property type="project" value="InterPro"/>
</dbReference>
<feature type="transmembrane region" description="Helical" evidence="7">
    <location>
        <begin position="174"/>
        <end position="198"/>
    </location>
</feature>
<evidence type="ECO:0000256" key="6">
    <source>
        <dbReference type="ARBA" id="ARBA00023136"/>
    </source>
</evidence>
<dbReference type="Gene3D" id="1.20.1250.20">
    <property type="entry name" value="MFS general substrate transporter like domains"/>
    <property type="match status" value="2"/>
</dbReference>
<dbReference type="Pfam" id="PF07690">
    <property type="entry name" value="MFS_1"/>
    <property type="match status" value="1"/>
</dbReference>
<evidence type="ECO:0000256" key="7">
    <source>
        <dbReference type="SAM" id="Phobius"/>
    </source>
</evidence>
<keyword evidence="3" id="KW-0813">Transport</keyword>
<keyword evidence="10" id="KW-1185">Reference proteome</keyword>
<dbReference type="PANTHER" id="PTHR43791:SF9">
    <property type="entry name" value="MAJOR FACILITATOR-TYPE TRANSPORTER HXNP"/>
    <property type="match status" value="1"/>
</dbReference>
<organism evidence="9 10">
    <name type="scientific">Aspergillus sclerotialis</name>
    <dbReference type="NCBI Taxonomy" id="2070753"/>
    <lineage>
        <taxon>Eukaryota</taxon>
        <taxon>Fungi</taxon>
        <taxon>Dikarya</taxon>
        <taxon>Ascomycota</taxon>
        <taxon>Pezizomycotina</taxon>
        <taxon>Eurotiomycetes</taxon>
        <taxon>Eurotiomycetidae</taxon>
        <taxon>Eurotiales</taxon>
        <taxon>Aspergillaceae</taxon>
        <taxon>Aspergillus</taxon>
        <taxon>Aspergillus subgen. Polypaecilum</taxon>
    </lineage>
</organism>
<name>A0A3A2ZQE9_9EURO</name>
<dbReference type="SUPFAM" id="SSF103473">
    <property type="entry name" value="MFS general substrate transporter"/>
    <property type="match status" value="1"/>
</dbReference>
<feature type="domain" description="Major facilitator superfamily (MFS) profile" evidence="8">
    <location>
        <begin position="48"/>
        <end position="462"/>
    </location>
</feature>
<evidence type="ECO:0000256" key="4">
    <source>
        <dbReference type="ARBA" id="ARBA00022692"/>
    </source>
</evidence>